<keyword evidence="2" id="KW-0812">Transmembrane</keyword>
<dbReference type="Pfam" id="PF03594">
    <property type="entry name" value="BenE"/>
    <property type="match status" value="1"/>
</dbReference>
<keyword evidence="2" id="KW-1133">Transmembrane helix</keyword>
<sequence>MSSTEAELRPTAGGFERPAQRPPSRRQLVADFGGRYVGAGATGVLFSATGPVAVIMGAASAGSLTASQTASWIFGVFVLNGLLTIVASWAYRMPLSFFWTIPGTVLVGQALGSLTWPEVVGAYIATGILITVLGATGLVARLMALIPHRVVMAMVAGAFLSFGTGLVRAVTSDVLVAGLMVVAWLLVTRSSALAARVPAVLIALVVGLGALAATGGFEPLGAAASSLPLLAAPEFVAPVWSWPACAQLVVPLSITVIAVQNGQGAAVLTAAGHQPPMKVVTVVCGIWSVLAAPLGAISTCLAGPTNALLTAVGERHRQYTAGITCGVLAIGVGLSGPMLVRLLTVVPTSFVAALAGLAMLEALRGAFVGAFMDSPEDTSKRPPLGPLITLLVTISSIQVAGLGAPFWGLVAGVVVTRLLDDHF</sequence>
<evidence type="ECO:0000256" key="2">
    <source>
        <dbReference type="SAM" id="Phobius"/>
    </source>
</evidence>
<evidence type="ECO:0000313" key="4">
    <source>
        <dbReference type="Proteomes" id="UP001067235"/>
    </source>
</evidence>
<evidence type="ECO:0000256" key="1">
    <source>
        <dbReference type="SAM" id="MobiDB-lite"/>
    </source>
</evidence>
<feature type="region of interest" description="Disordered" evidence="1">
    <location>
        <begin position="1"/>
        <end position="23"/>
    </location>
</feature>
<feature type="transmembrane region" description="Helical" evidence="2">
    <location>
        <begin position="166"/>
        <end position="187"/>
    </location>
</feature>
<dbReference type="RefSeq" id="WP_301569014.1">
    <property type="nucleotide sequence ID" value="NZ_JAPWIE010000001.1"/>
</dbReference>
<gene>
    <name evidence="3" type="ORF">O4213_01025</name>
</gene>
<feature type="transmembrane region" description="Helical" evidence="2">
    <location>
        <begin position="279"/>
        <end position="299"/>
    </location>
</feature>
<comment type="caution">
    <text evidence="3">The sequence shown here is derived from an EMBL/GenBank/DDBJ whole genome shotgun (WGS) entry which is preliminary data.</text>
</comment>
<reference evidence="3" key="1">
    <citation type="submission" date="2022-12" db="EMBL/GenBank/DDBJ databases">
        <authorList>
            <person name="Krivoruchko A.V."/>
            <person name="Elkin A."/>
        </authorList>
    </citation>
    <scope>NUCLEOTIDE SEQUENCE</scope>
    <source>
        <strain evidence="3">IEGM 1388</strain>
    </source>
</reference>
<dbReference type="InterPro" id="IPR004711">
    <property type="entry name" value="Benzoate_Transporter"/>
</dbReference>
<feature type="transmembrane region" description="Helical" evidence="2">
    <location>
        <begin position="97"/>
        <end position="116"/>
    </location>
</feature>
<keyword evidence="2" id="KW-0472">Membrane</keyword>
<dbReference type="PANTHER" id="PTHR30199:SF0">
    <property type="entry name" value="INNER MEMBRANE PROTEIN YDCO"/>
    <property type="match status" value="1"/>
</dbReference>
<feature type="transmembrane region" description="Helical" evidence="2">
    <location>
        <begin position="199"/>
        <end position="220"/>
    </location>
</feature>
<accession>A0ABT4MPE0</accession>
<feature type="transmembrane region" description="Helical" evidence="2">
    <location>
        <begin position="36"/>
        <end position="59"/>
    </location>
</feature>
<proteinExistence type="predicted"/>
<organism evidence="3 4">
    <name type="scientific">Gordonia rubripertincta</name>
    <name type="common">Rhodococcus corallinus</name>
    <dbReference type="NCBI Taxonomy" id="36822"/>
    <lineage>
        <taxon>Bacteria</taxon>
        <taxon>Bacillati</taxon>
        <taxon>Actinomycetota</taxon>
        <taxon>Actinomycetes</taxon>
        <taxon>Mycobacteriales</taxon>
        <taxon>Gordoniaceae</taxon>
        <taxon>Gordonia</taxon>
    </lineage>
</organism>
<keyword evidence="4" id="KW-1185">Reference proteome</keyword>
<feature type="transmembrane region" description="Helical" evidence="2">
    <location>
        <begin position="240"/>
        <end position="259"/>
    </location>
</feature>
<evidence type="ECO:0000313" key="3">
    <source>
        <dbReference type="EMBL" id="MCZ4548545.1"/>
    </source>
</evidence>
<protein>
    <submittedName>
        <fullName evidence="3">Benzoate/H(+) symporter BenE family transporter</fullName>
    </submittedName>
</protein>
<dbReference type="Proteomes" id="UP001067235">
    <property type="component" value="Unassembled WGS sequence"/>
</dbReference>
<feature type="transmembrane region" description="Helical" evidence="2">
    <location>
        <begin position="384"/>
        <end position="415"/>
    </location>
</feature>
<feature type="transmembrane region" description="Helical" evidence="2">
    <location>
        <begin position="123"/>
        <end position="146"/>
    </location>
</feature>
<dbReference type="EMBL" id="JAPWIE010000001">
    <property type="protein sequence ID" value="MCZ4548545.1"/>
    <property type="molecule type" value="Genomic_DNA"/>
</dbReference>
<feature type="transmembrane region" description="Helical" evidence="2">
    <location>
        <begin position="319"/>
        <end position="343"/>
    </location>
</feature>
<dbReference type="PANTHER" id="PTHR30199">
    <property type="entry name" value="MFS FAMILY TRANSPORTER, PREDICTED SUBSTRATE BENZOATE"/>
    <property type="match status" value="1"/>
</dbReference>
<feature type="transmembrane region" description="Helical" evidence="2">
    <location>
        <begin position="71"/>
        <end position="91"/>
    </location>
</feature>
<name>A0ABT4MPE0_GORRU</name>
<feature type="transmembrane region" description="Helical" evidence="2">
    <location>
        <begin position="350"/>
        <end position="372"/>
    </location>
</feature>